<feature type="domain" description="EAL" evidence="1">
    <location>
        <begin position="578"/>
        <end position="828"/>
    </location>
</feature>
<dbReference type="Gene3D" id="3.20.20.450">
    <property type="entry name" value="EAL domain"/>
    <property type="match status" value="1"/>
</dbReference>
<dbReference type="EMBL" id="SPQU01000005">
    <property type="protein sequence ID" value="TFV39418.1"/>
    <property type="molecule type" value="Genomic_DNA"/>
</dbReference>
<evidence type="ECO:0000313" key="3">
    <source>
        <dbReference type="EMBL" id="TFV39418.1"/>
    </source>
</evidence>
<name>A0A4Y9L766_9BRAD</name>
<dbReference type="AlphaFoldDB" id="A0A4Y9L766"/>
<dbReference type="InterPro" id="IPR000160">
    <property type="entry name" value="GGDEF_dom"/>
</dbReference>
<evidence type="ECO:0000259" key="1">
    <source>
        <dbReference type="PROSITE" id="PS50883"/>
    </source>
</evidence>
<organism evidence="3 4">
    <name type="scientific">Bradyrhizobium frederickii</name>
    <dbReference type="NCBI Taxonomy" id="2560054"/>
    <lineage>
        <taxon>Bacteria</taxon>
        <taxon>Pseudomonadati</taxon>
        <taxon>Pseudomonadota</taxon>
        <taxon>Alphaproteobacteria</taxon>
        <taxon>Hyphomicrobiales</taxon>
        <taxon>Nitrobacteraceae</taxon>
        <taxon>Bradyrhizobium</taxon>
    </lineage>
</organism>
<dbReference type="CDD" id="cd01949">
    <property type="entry name" value="GGDEF"/>
    <property type="match status" value="1"/>
</dbReference>
<dbReference type="Gene3D" id="3.30.450.20">
    <property type="entry name" value="PAS domain"/>
    <property type="match status" value="1"/>
</dbReference>
<sequence>MRLHWMRRESALGTAMNAAKKVSGKPAAEMFDDIPVLQRKWRAALKPGDRLPRYEDVMLGSLGRLADHIALLKNDGVLELSRSGRYVQKWLGEERWDIPVAELSPDCATALSEAATSALANGRPHHASAHCVRDGMVRTYDVLALPTASRWGATLVGAYVNERGAQYNLLDAIFASTDDAVISLVTLRDAGGKPFDLQIVHHNNSASTLLKVATGSLLWRRIGEGATLLALPEIMDFLLKAVAGGRGEQLEIESEGRHLRLSATAFADVVSLTISDVTALKRRDASFRLLFDNNPMPMWVFDAQTRQFLGVNDAAVQHYGYSRATFLRMKLHEIWPEDEWDSHAEALERLGEAYHSSRNWRHLRADGSEIEVLTFGRRVAFDDRDGYLVAVVDITERRKAEARIAHMAHHDGLTDLPNREYFRERLKQALDQAGDKRVGVLYIDLDLFKNINDSFGHPVGDRLLKDVAGRLTKAVRGANLAARLGGDEFAVILGADVSPNEASACATLLIDMLRAPYDLDGQEMVIGASIGIAMSPGDGTTPEELMRNADMALYRAKSDGGGVHHFFEREMDLQAQKRRDMELDLRRAFANGEFELHYQPLVTIASDRISGFESLLRWRHPDKGMISPAEFIPVAEDIGLITQLGEWVLREACAEAVKWPGDIKVAVNLSPAQFRSRNLVQVVISALAQSGLSPRRLELEITESIFLAETDANLAILHQLRELGVGISMDDFGTGYSSLSYLRSFPFDKIKIDRSFVKDLAQRPDCGAIVRAISGLGRTLNITTTAEGVETEDQLDWLRAEGCNEVQGFLFSAARPAAEIAKLLADFGQRASRAA</sequence>
<dbReference type="Pfam" id="PF00990">
    <property type="entry name" value="GGDEF"/>
    <property type="match status" value="1"/>
</dbReference>
<dbReference type="Pfam" id="PF00563">
    <property type="entry name" value="EAL"/>
    <property type="match status" value="1"/>
</dbReference>
<dbReference type="SUPFAM" id="SSF55073">
    <property type="entry name" value="Nucleotide cyclase"/>
    <property type="match status" value="1"/>
</dbReference>
<dbReference type="OrthoDB" id="9814202at2"/>
<dbReference type="InterPro" id="IPR001633">
    <property type="entry name" value="EAL_dom"/>
</dbReference>
<dbReference type="PANTHER" id="PTHR44757:SF2">
    <property type="entry name" value="BIOFILM ARCHITECTURE MAINTENANCE PROTEIN MBAA"/>
    <property type="match status" value="1"/>
</dbReference>
<protein>
    <submittedName>
        <fullName evidence="3">EAL domain-containing protein</fullName>
    </submittedName>
</protein>
<dbReference type="SUPFAM" id="SSF55785">
    <property type="entry name" value="PYP-like sensor domain (PAS domain)"/>
    <property type="match status" value="1"/>
</dbReference>
<dbReference type="SMART" id="SM00091">
    <property type="entry name" value="PAS"/>
    <property type="match status" value="1"/>
</dbReference>
<evidence type="ECO:0000259" key="2">
    <source>
        <dbReference type="PROSITE" id="PS50887"/>
    </source>
</evidence>
<gene>
    <name evidence="3" type="ORF">E4K66_13540</name>
</gene>
<dbReference type="InterPro" id="IPR029787">
    <property type="entry name" value="Nucleotide_cyclase"/>
</dbReference>
<dbReference type="Gene3D" id="3.30.70.270">
    <property type="match status" value="1"/>
</dbReference>
<dbReference type="InterPro" id="IPR000014">
    <property type="entry name" value="PAS"/>
</dbReference>
<accession>A0A4Y9L766</accession>
<dbReference type="SMART" id="SM00267">
    <property type="entry name" value="GGDEF"/>
    <property type="match status" value="1"/>
</dbReference>
<reference evidence="3 4" key="1">
    <citation type="submission" date="2019-03" db="EMBL/GenBank/DDBJ databases">
        <title>Bradyrhizobium strains diversity isolated from Chamaecrista fasciculata.</title>
        <authorList>
            <person name="Urquiaga M.C.O."/>
            <person name="Hungria M."/>
            <person name="Delamuta J.R.M."/>
        </authorList>
    </citation>
    <scope>NUCLEOTIDE SEQUENCE [LARGE SCALE GENOMIC DNA]</scope>
    <source>
        <strain evidence="3 4">CNPSo 3424</strain>
    </source>
</reference>
<dbReference type="PANTHER" id="PTHR44757">
    <property type="entry name" value="DIGUANYLATE CYCLASE DGCP"/>
    <property type="match status" value="1"/>
</dbReference>
<dbReference type="NCBIfam" id="TIGR00229">
    <property type="entry name" value="sensory_box"/>
    <property type="match status" value="1"/>
</dbReference>
<dbReference type="InterPro" id="IPR052155">
    <property type="entry name" value="Biofilm_reg_signaling"/>
</dbReference>
<dbReference type="Proteomes" id="UP000298225">
    <property type="component" value="Unassembled WGS sequence"/>
</dbReference>
<dbReference type="PROSITE" id="PS50887">
    <property type="entry name" value="GGDEF"/>
    <property type="match status" value="1"/>
</dbReference>
<dbReference type="PROSITE" id="PS50883">
    <property type="entry name" value="EAL"/>
    <property type="match status" value="1"/>
</dbReference>
<dbReference type="CDD" id="cd01948">
    <property type="entry name" value="EAL"/>
    <property type="match status" value="1"/>
</dbReference>
<feature type="domain" description="GGDEF" evidence="2">
    <location>
        <begin position="436"/>
        <end position="569"/>
    </location>
</feature>
<dbReference type="CDD" id="cd00130">
    <property type="entry name" value="PAS"/>
    <property type="match status" value="1"/>
</dbReference>
<dbReference type="Pfam" id="PF13188">
    <property type="entry name" value="PAS_8"/>
    <property type="match status" value="1"/>
</dbReference>
<comment type="caution">
    <text evidence="3">The sequence shown here is derived from an EMBL/GenBank/DDBJ whole genome shotgun (WGS) entry which is preliminary data.</text>
</comment>
<dbReference type="NCBIfam" id="TIGR00254">
    <property type="entry name" value="GGDEF"/>
    <property type="match status" value="1"/>
</dbReference>
<proteinExistence type="predicted"/>
<dbReference type="InterPro" id="IPR035919">
    <property type="entry name" value="EAL_sf"/>
</dbReference>
<dbReference type="InterPro" id="IPR043128">
    <property type="entry name" value="Rev_trsase/Diguanyl_cyclase"/>
</dbReference>
<keyword evidence="4" id="KW-1185">Reference proteome</keyword>
<dbReference type="SMART" id="SM00052">
    <property type="entry name" value="EAL"/>
    <property type="match status" value="1"/>
</dbReference>
<dbReference type="InterPro" id="IPR035965">
    <property type="entry name" value="PAS-like_dom_sf"/>
</dbReference>
<dbReference type="SUPFAM" id="SSF141868">
    <property type="entry name" value="EAL domain-like"/>
    <property type="match status" value="1"/>
</dbReference>
<evidence type="ECO:0000313" key="4">
    <source>
        <dbReference type="Proteomes" id="UP000298225"/>
    </source>
</evidence>